<evidence type="ECO:0000313" key="7">
    <source>
        <dbReference type="EMBL" id="MDR7298325.1"/>
    </source>
</evidence>
<feature type="transmembrane region" description="Helical" evidence="6">
    <location>
        <begin position="55"/>
        <end position="72"/>
    </location>
</feature>
<keyword evidence="5 6" id="KW-0472">Membrane</keyword>
<feature type="transmembrane region" description="Helical" evidence="6">
    <location>
        <begin position="30"/>
        <end position="49"/>
    </location>
</feature>
<keyword evidence="4 6" id="KW-1133">Transmembrane helix</keyword>
<evidence type="ECO:0000313" key="8">
    <source>
        <dbReference type="Proteomes" id="UP001180536"/>
    </source>
</evidence>
<dbReference type="RefSeq" id="WP_310347341.1">
    <property type="nucleotide sequence ID" value="NZ_JAVDXQ010000005.1"/>
</dbReference>
<dbReference type="CDD" id="cd10433">
    <property type="entry name" value="YccA_like"/>
    <property type="match status" value="1"/>
</dbReference>
<dbReference type="InterPro" id="IPR006214">
    <property type="entry name" value="Bax_inhibitor_1-related"/>
</dbReference>
<protein>
    <submittedName>
        <fullName evidence="7">Modulator of FtsH protease</fullName>
    </submittedName>
</protein>
<reference evidence="7 8" key="1">
    <citation type="submission" date="2023-07" db="EMBL/GenBank/DDBJ databases">
        <title>Sorghum-associated microbial communities from plants grown in Nebraska, USA.</title>
        <authorList>
            <person name="Schachtman D."/>
        </authorList>
    </citation>
    <scope>NUCLEOTIDE SEQUENCE [LARGE SCALE GENOMIC DNA]</scope>
    <source>
        <strain evidence="7 8">BE310</strain>
    </source>
</reference>
<keyword evidence="3 6" id="KW-0812">Transmembrane</keyword>
<dbReference type="PANTHER" id="PTHR23291">
    <property type="entry name" value="BAX INHIBITOR-RELATED"/>
    <property type="match status" value="1"/>
</dbReference>
<evidence type="ECO:0000256" key="6">
    <source>
        <dbReference type="RuleBase" id="RU004379"/>
    </source>
</evidence>
<gene>
    <name evidence="7" type="ORF">J2X16_003688</name>
</gene>
<feature type="transmembrane region" description="Helical" evidence="6">
    <location>
        <begin position="166"/>
        <end position="185"/>
    </location>
</feature>
<feature type="transmembrane region" description="Helical" evidence="6">
    <location>
        <begin position="79"/>
        <end position="100"/>
    </location>
</feature>
<sequence>MQNQPRTLAIATPYGGAVDRSTAHRVLRNTYALLSMTLLFSAAVAAAAVAFSLPAPGLILTLVVYFGLLFGIHKLKNSGIAVGLVFALTGFMGWTLGPLLTRTLSLPAGGQAVMLALGATGAVFLALSAYATTTKRDLSWMGGFLFAGMIVAVLAGLAAVFFQIPALALTVSAVVALLSAGLILFETQQIVNGGETNYVLATVSLFVSIFNLFTSLLQLFGFAGSDE</sequence>
<dbReference type="GO" id="GO:0008233">
    <property type="term" value="F:peptidase activity"/>
    <property type="evidence" value="ECO:0007669"/>
    <property type="project" value="UniProtKB-KW"/>
</dbReference>
<evidence type="ECO:0000256" key="1">
    <source>
        <dbReference type="ARBA" id="ARBA00004651"/>
    </source>
</evidence>
<dbReference type="Proteomes" id="UP001180536">
    <property type="component" value="Unassembled WGS sequence"/>
</dbReference>
<feature type="transmembrane region" description="Helical" evidence="6">
    <location>
        <begin position="138"/>
        <end position="160"/>
    </location>
</feature>
<comment type="caution">
    <text evidence="7">The sequence shown here is derived from an EMBL/GenBank/DDBJ whole genome shotgun (WGS) entry which is preliminary data.</text>
</comment>
<organism evidence="7 8">
    <name type="scientific">Pelomonas aquatica</name>
    <dbReference type="NCBI Taxonomy" id="431058"/>
    <lineage>
        <taxon>Bacteria</taxon>
        <taxon>Pseudomonadati</taxon>
        <taxon>Pseudomonadota</taxon>
        <taxon>Betaproteobacteria</taxon>
        <taxon>Burkholderiales</taxon>
        <taxon>Sphaerotilaceae</taxon>
        <taxon>Roseateles</taxon>
    </lineage>
</organism>
<feature type="transmembrane region" description="Helical" evidence="6">
    <location>
        <begin position="197"/>
        <end position="220"/>
    </location>
</feature>
<name>A0ABU1ZCG7_9BURK</name>
<keyword evidence="8" id="KW-1185">Reference proteome</keyword>
<keyword evidence="2" id="KW-1003">Cell membrane</keyword>
<feature type="transmembrane region" description="Helical" evidence="6">
    <location>
        <begin position="112"/>
        <end position="131"/>
    </location>
</feature>
<evidence type="ECO:0000256" key="5">
    <source>
        <dbReference type="ARBA" id="ARBA00023136"/>
    </source>
</evidence>
<evidence type="ECO:0000256" key="3">
    <source>
        <dbReference type="ARBA" id="ARBA00022692"/>
    </source>
</evidence>
<evidence type="ECO:0000256" key="4">
    <source>
        <dbReference type="ARBA" id="ARBA00022989"/>
    </source>
</evidence>
<keyword evidence="7" id="KW-0645">Protease</keyword>
<comment type="subcellular location">
    <subcellularLocation>
        <location evidence="1">Cell membrane</location>
        <topology evidence="1">Multi-pass membrane protein</topology>
    </subcellularLocation>
</comment>
<evidence type="ECO:0000256" key="2">
    <source>
        <dbReference type="ARBA" id="ARBA00022475"/>
    </source>
</evidence>
<comment type="similarity">
    <text evidence="6">Belongs to the BI1 family.</text>
</comment>
<dbReference type="Pfam" id="PF01027">
    <property type="entry name" value="Bax1-I"/>
    <property type="match status" value="1"/>
</dbReference>
<dbReference type="EMBL" id="JAVDXQ010000005">
    <property type="protein sequence ID" value="MDR7298325.1"/>
    <property type="molecule type" value="Genomic_DNA"/>
</dbReference>
<dbReference type="PANTHER" id="PTHR23291:SF115">
    <property type="entry name" value="MODULATOR OF FTSH PROTEASE YCCA"/>
    <property type="match status" value="1"/>
</dbReference>
<proteinExistence type="inferred from homology"/>
<dbReference type="GO" id="GO:0006508">
    <property type="term" value="P:proteolysis"/>
    <property type="evidence" value="ECO:0007669"/>
    <property type="project" value="UniProtKB-KW"/>
</dbReference>
<keyword evidence="7" id="KW-0378">Hydrolase</keyword>
<accession>A0ABU1ZCG7</accession>